<dbReference type="EMBL" id="CP015102">
    <property type="protein sequence ID" value="ASJ06909.1"/>
    <property type="molecule type" value="Genomic_DNA"/>
</dbReference>
<keyword evidence="1" id="KW-1133">Transmembrane helix</keyword>
<keyword evidence="1" id="KW-0812">Transmembrane</keyword>
<dbReference type="AlphaFoldDB" id="A0A218P800"/>
<evidence type="ECO:0000313" key="3">
    <source>
        <dbReference type="Proteomes" id="UP000197418"/>
    </source>
</evidence>
<evidence type="ECO:0000313" key="2">
    <source>
        <dbReference type="EMBL" id="ASJ06909.1"/>
    </source>
</evidence>
<protein>
    <submittedName>
        <fullName evidence="2">Uncharacterized protein</fullName>
    </submittedName>
</protein>
<sequence>MESKLTYVLLVLVIISLLLNGVLLYALFQVRNIATREIDNVVEMVEGVKEQKITFDYPVDQETRYL</sequence>
<feature type="transmembrane region" description="Helical" evidence="1">
    <location>
        <begin position="6"/>
        <end position="28"/>
    </location>
</feature>
<organism evidence="2 3">
    <name type="scientific">Thermococcus pacificus</name>
    <dbReference type="NCBI Taxonomy" id="71998"/>
    <lineage>
        <taxon>Archaea</taxon>
        <taxon>Methanobacteriati</taxon>
        <taxon>Methanobacteriota</taxon>
        <taxon>Thermococci</taxon>
        <taxon>Thermococcales</taxon>
        <taxon>Thermococcaceae</taxon>
        <taxon>Thermococcus</taxon>
    </lineage>
</organism>
<keyword evidence="3" id="KW-1185">Reference proteome</keyword>
<reference evidence="2 3" key="1">
    <citation type="submission" date="2016-04" db="EMBL/GenBank/DDBJ databases">
        <title>Complete genome sequence of Thermococcus pacificus type strain P4.</title>
        <authorList>
            <person name="Oger P.M."/>
        </authorList>
    </citation>
    <scope>NUCLEOTIDE SEQUENCE [LARGE SCALE GENOMIC DNA]</scope>
    <source>
        <strain evidence="2 3">P-4</strain>
    </source>
</reference>
<proteinExistence type="predicted"/>
<keyword evidence="1" id="KW-0472">Membrane</keyword>
<gene>
    <name evidence="2" type="ORF">A3L08_06025</name>
</gene>
<name>A0A218P800_9EURY</name>
<dbReference type="Proteomes" id="UP000197418">
    <property type="component" value="Chromosome"/>
</dbReference>
<dbReference type="KEGG" id="tpaf:A3L08_06025"/>
<accession>A0A218P800</accession>
<evidence type="ECO:0000256" key="1">
    <source>
        <dbReference type="SAM" id="Phobius"/>
    </source>
</evidence>